<dbReference type="Pfam" id="PF05362">
    <property type="entry name" value="Lon_C"/>
    <property type="match status" value="1"/>
</dbReference>
<dbReference type="PRINTS" id="PR00830">
    <property type="entry name" value="ENDOLAPTASE"/>
</dbReference>
<dbReference type="InterPro" id="IPR041699">
    <property type="entry name" value="AAA_32"/>
</dbReference>
<dbReference type="GO" id="GO:0005524">
    <property type="term" value="F:ATP binding"/>
    <property type="evidence" value="ECO:0007669"/>
    <property type="project" value="InterPro"/>
</dbReference>
<organism evidence="3">
    <name type="scientific">hydrothermal vent metagenome</name>
    <dbReference type="NCBI Taxonomy" id="652676"/>
    <lineage>
        <taxon>unclassified sequences</taxon>
        <taxon>metagenomes</taxon>
        <taxon>ecological metagenomes</taxon>
    </lineage>
</organism>
<dbReference type="PANTHER" id="PTHR10046">
    <property type="entry name" value="ATP DEPENDENT LON PROTEASE FAMILY MEMBER"/>
    <property type="match status" value="1"/>
</dbReference>
<dbReference type="Pfam" id="PF20437">
    <property type="entry name" value="LonC_helical"/>
    <property type="match status" value="1"/>
</dbReference>
<evidence type="ECO:0000259" key="2">
    <source>
        <dbReference type="PROSITE" id="PS51786"/>
    </source>
</evidence>
<evidence type="ECO:0000313" key="3">
    <source>
        <dbReference type="EMBL" id="CUV03516.1"/>
    </source>
</evidence>
<dbReference type="InterPro" id="IPR020568">
    <property type="entry name" value="Ribosomal_Su5_D2-typ_SF"/>
</dbReference>
<feature type="domain" description="Lon proteolytic" evidence="2">
    <location>
        <begin position="588"/>
        <end position="784"/>
    </location>
</feature>
<name>A0A160VB95_9ZZZZ</name>
<sequence length="827" mass="91546">MPRRKPSESTEGLAARFRVDWDKTTWTHDVESFDFLCTDELAPLDRFIGQDRAQNAIRFGLEVDKPGYNLFVTGLTGTGKTSAVKSHLQNIVDDLDSQEKRRPISDWAYVYNFEDPDRPLSLCLPRGTGKVFRQQLSATLRTLQVEIPKALRSESFENQVRGHEETDRRATQELMASLEKDGAAENFAVQLTPNGITIFPMTEGRPMTPEEYQALDSEPKQAIDEVRARLMQETQETMTKIRELEKASNLRLQELERSAGNQLVDQVLFDLLALSQDIPEMQHFLTDLGEYVLDHIGIFKEAESPAPLPPGVPPGAGAALGLNPFLPFELNVLVDNSLVEKLPIIVEPNPNWGNLFGRIERRAVMGTYVSDHGMLKPGAAHLANGGYLVLNARDVLTAPGAWEGLKRAIRNQEVRLEDPAEQTGLFTPQGLRPEPVPLDLKVIVTGDESIYRLLTSSDNEDFWDLFKVKAEFDYRVDLNEENMMAYCAFICRTCEEENLLAFEASGAARVLEFGARQVSDQTKLSTRFGQIKDLLIEADYWARKDGAETVQHVHVKKAVDDKIYRLNLVEERLMEMISDGSLLLNVTDETVGQINGLAVYDLGDFSFGRPSRITAETFAGREGFINIEREASMSGRTHDKGILILSGYLGAKFGKDRPLTLSASICFEQSYDGVDGDSASSTEIYAISSSLSGLPVRQDIAVTGSVNQKGEIQPIGGVNQKVEGMFDVCRAASTLTGSQGVMIPHQNVKNLMLREDVVDAIKEGKFHIYAVKTIDEGLEVLTGTAAGEADAAGKFPEGTVNHLIAKRLGELNDSMRGYYKGLVSNGS</sequence>
<dbReference type="GO" id="GO:0004176">
    <property type="term" value="F:ATP-dependent peptidase activity"/>
    <property type="evidence" value="ECO:0007669"/>
    <property type="project" value="InterPro"/>
</dbReference>
<dbReference type="Gene3D" id="1.10.8.60">
    <property type="match status" value="1"/>
</dbReference>
<dbReference type="AlphaFoldDB" id="A0A160VB95"/>
<dbReference type="GO" id="GO:0006508">
    <property type="term" value="P:proteolysis"/>
    <property type="evidence" value="ECO:0007669"/>
    <property type="project" value="UniProtKB-KW"/>
</dbReference>
<accession>A0A160VB95</accession>
<dbReference type="InterPro" id="IPR014721">
    <property type="entry name" value="Ribsml_uS5_D2-typ_fold_subgr"/>
</dbReference>
<dbReference type="Gene3D" id="3.30.230.10">
    <property type="match status" value="1"/>
</dbReference>
<proteinExistence type="predicted"/>
<dbReference type="SUPFAM" id="SSF52540">
    <property type="entry name" value="P-loop containing nucleoside triphosphate hydrolases"/>
    <property type="match status" value="1"/>
</dbReference>
<dbReference type="EMBL" id="FAXA01000430">
    <property type="protein sequence ID" value="CUV03516.1"/>
    <property type="molecule type" value="Genomic_DNA"/>
</dbReference>
<dbReference type="Pfam" id="PF13654">
    <property type="entry name" value="AAA_32"/>
    <property type="match status" value="1"/>
</dbReference>
<dbReference type="SUPFAM" id="SSF54211">
    <property type="entry name" value="Ribosomal protein S5 domain 2-like"/>
    <property type="match status" value="1"/>
</dbReference>
<dbReference type="InterPro" id="IPR027417">
    <property type="entry name" value="P-loop_NTPase"/>
</dbReference>
<dbReference type="Pfam" id="PF20436">
    <property type="entry name" value="LonB_AAA-LID"/>
    <property type="match status" value="1"/>
</dbReference>
<dbReference type="InterPro" id="IPR046844">
    <property type="entry name" value="Lon-like_helical"/>
</dbReference>
<protein>
    <submittedName>
        <fullName evidence="3">ATP-dependent protease La Type II</fullName>
        <ecNumber evidence="3">3.4.21.53</ecNumber>
    </submittedName>
</protein>
<dbReference type="EC" id="3.4.21.53" evidence="3"/>
<keyword evidence="3" id="KW-0378">Hydrolase</keyword>
<evidence type="ECO:0000256" key="1">
    <source>
        <dbReference type="ARBA" id="ARBA00022670"/>
    </source>
</evidence>
<dbReference type="InterPro" id="IPR027065">
    <property type="entry name" value="Lon_Prtase"/>
</dbReference>
<dbReference type="Gene3D" id="3.40.50.300">
    <property type="entry name" value="P-loop containing nucleotide triphosphate hydrolases"/>
    <property type="match status" value="2"/>
</dbReference>
<dbReference type="InterPro" id="IPR008269">
    <property type="entry name" value="Lon_proteolytic"/>
</dbReference>
<dbReference type="PROSITE" id="PS51786">
    <property type="entry name" value="LON_PROTEOLYTIC"/>
    <property type="match status" value="1"/>
</dbReference>
<dbReference type="GO" id="GO:0030163">
    <property type="term" value="P:protein catabolic process"/>
    <property type="evidence" value="ECO:0007669"/>
    <property type="project" value="InterPro"/>
</dbReference>
<gene>
    <name evidence="3" type="ORF">MGWOODY_Clf1688</name>
</gene>
<dbReference type="GO" id="GO:0004252">
    <property type="term" value="F:serine-type endopeptidase activity"/>
    <property type="evidence" value="ECO:0007669"/>
    <property type="project" value="UniProtKB-EC"/>
</dbReference>
<keyword evidence="1 3" id="KW-0645">Protease</keyword>
<dbReference type="InterPro" id="IPR046843">
    <property type="entry name" value="LonB_AAA-LID"/>
</dbReference>
<reference evidence="3" key="1">
    <citation type="submission" date="2015-10" db="EMBL/GenBank/DDBJ databases">
        <authorList>
            <person name="Gilbert D.G."/>
        </authorList>
    </citation>
    <scope>NUCLEOTIDE SEQUENCE</scope>
</reference>